<dbReference type="GeneID" id="11263228"/>
<dbReference type="PANTHER" id="PTHR42718:SF35">
    <property type="entry name" value="BLL0718 PROTEIN"/>
    <property type="match status" value="1"/>
</dbReference>
<feature type="transmembrane region" description="Helical" evidence="5">
    <location>
        <begin position="52"/>
        <end position="70"/>
    </location>
</feature>
<proteinExistence type="predicted"/>
<keyword evidence="3 5" id="KW-1133">Transmembrane helix</keyword>
<dbReference type="Gene3D" id="1.20.1250.20">
    <property type="entry name" value="MFS general substrate transporter like domains"/>
    <property type="match status" value="1"/>
</dbReference>
<feature type="transmembrane region" description="Helical" evidence="5">
    <location>
        <begin position="407"/>
        <end position="428"/>
    </location>
</feature>
<dbReference type="PATRIC" id="fig|768679.9.peg.225"/>
<dbReference type="RefSeq" id="WP_014126152.1">
    <property type="nucleotide sequence ID" value="NC_016070.1"/>
</dbReference>
<evidence type="ECO:0000256" key="2">
    <source>
        <dbReference type="ARBA" id="ARBA00022692"/>
    </source>
</evidence>
<name>G4RMV1_THETK</name>
<dbReference type="HOGENOM" id="CLU_000960_34_0_2"/>
<feature type="transmembrane region" description="Helical" evidence="5">
    <location>
        <begin position="448"/>
        <end position="467"/>
    </location>
</feature>
<dbReference type="Pfam" id="PF07690">
    <property type="entry name" value="MFS_1"/>
    <property type="match status" value="1"/>
</dbReference>
<keyword evidence="4 5" id="KW-0472">Membrane</keyword>
<dbReference type="EMBL" id="FN869859">
    <property type="protein sequence ID" value="CCC80895.1"/>
    <property type="molecule type" value="Genomic_DNA"/>
</dbReference>
<feature type="transmembrane region" description="Helical" evidence="5">
    <location>
        <begin position="263"/>
        <end position="281"/>
    </location>
</feature>
<dbReference type="PANTHER" id="PTHR42718">
    <property type="entry name" value="MAJOR FACILITATOR SUPERFAMILY MULTIDRUG TRANSPORTER MFSC"/>
    <property type="match status" value="1"/>
</dbReference>
<evidence type="ECO:0000256" key="3">
    <source>
        <dbReference type="ARBA" id="ARBA00022989"/>
    </source>
</evidence>
<dbReference type="Gene3D" id="1.20.1720.10">
    <property type="entry name" value="Multidrug resistance protein D"/>
    <property type="match status" value="1"/>
</dbReference>
<feature type="transmembrane region" description="Helical" evidence="5">
    <location>
        <begin position="232"/>
        <end position="251"/>
    </location>
</feature>
<dbReference type="CDD" id="cd17504">
    <property type="entry name" value="MFS_MMR_MDR_like"/>
    <property type="match status" value="1"/>
</dbReference>
<feature type="transmembrane region" description="Helical" evidence="5">
    <location>
        <begin position="337"/>
        <end position="357"/>
    </location>
</feature>
<feature type="transmembrane region" description="Helical" evidence="5">
    <location>
        <begin position="139"/>
        <end position="163"/>
    </location>
</feature>
<dbReference type="InterPro" id="IPR020846">
    <property type="entry name" value="MFS_dom"/>
</dbReference>
<feature type="transmembrane region" description="Helical" evidence="5">
    <location>
        <begin position="107"/>
        <end position="127"/>
    </location>
</feature>
<protein>
    <submittedName>
        <fullName evidence="7">Permease of the major facilitator superfamily</fullName>
    </submittedName>
</protein>
<dbReference type="GO" id="GO:0022857">
    <property type="term" value="F:transmembrane transporter activity"/>
    <property type="evidence" value="ECO:0007669"/>
    <property type="project" value="InterPro"/>
</dbReference>
<feature type="transmembrane region" description="Helical" evidence="5">
    <location>
        <begin position="82"/>
        <end position="101"/>
    </location>
</feature>
<dbReference type="KEGG" id="ttn:TTX_0216"/>
<feature type="transmembrane region" description="Helical" evidence="5">
    <location>
        <begin position="201"/>
        <end position="220"/>
    </location>
</feature>
<feature type="transmembrane region" description="Helical" evidence="5">
    <location>
        <begin position="363"/>
        <end position="386"/>
    </location>
</feature>
<dbReference type="InterPro" id="IPR036259">
    <property type="entry name" value="MFS_trans_sf"/>
</dbReference>
<organism evidence="7 8">
    <name type="scientific">Thermoproteus tenax (strain ATCC 35583 / DSM 2078 / JCM 9277 / NBRC 100435 / Kra 1)</name>
    <dbReference type="NCBI Taxonomy" id="768679"/>
    <lineage>
        <taxon>Archaea</taxon>
        <taxon>Thermoproteota</taxon>
        <taxon>Thermoprotei</taxon>
        <taxon>Thermoproteales</taxon>
        <taxon>Thermoproteaceae</taxon>
        <taxon>Thermoproteus</taxon>
    </lineage>
</organism>
<dbReference type="GO" id="GO:0016020">
    <property type="term" value="C:membrane"/>
    <property type="evidence" value="ECO:0007669"/>
    <property type="project" value="UniProtKB-SubCell"/>
</dbReference>
<evidence type="ECO:0000313" key="7">
    <source>
        <dbReference type="EMBL" id="CCC80895.1"/>
    </source>
</evidence>
<sequence>MTSDISDYDVRYAWRVAPLLGSVALVVMYTEAMLVPSLPKIQEEFNVTPAEASWILSIYLIVGTISAALFGSLGDVYGKKRMLLLVLSVYSVAVTLTGYAPTFPLLLAARALQGLGMAMFPLAFSLIREEFPPRLVPTAQGLVSAMFGIGIIVALPVGAYLSQYYGWRATYHTVTPFAVLLTVLIAYFVRESRYRAPRSADYLGVALFAAAAVSFIVGVTEAPNWGWTAPPTLALFALSAASAAVFAIQEATTDGPFIPRDILNRNVVASTVAILMVAYAFQMSSQNLSYLFEMPPPYGYGLSILQTGLYIAPTAVVQMIGAPIAGRLLWRVGAKRMSYIGVLLAVAGFQLASANLHSGVWNIIAYMSLGFLGLALLNVSLINLLTFSVPRQRLGVATGLNTVFRNLGSAVAPAVAGTVLTTFATTAVFKLGPAAVFLSVPSTTAYSVNFDIATAMFLLSLIPIALAKEVFRAREPNAAPLNRGSS</sequence>
<evidence type="ECO:0000256" key="1">
    <source>
        <dbReference type="ARBA" id="ARBA00004141"/>
    </source>
</evidence>
<dbReference type="SUPFAM" id="SSF103473">
    <property type="entry name" value="MFS general substrate transporter"/>
    <property type="match status" value="1"/>
</dbReference>
<evidence type="ECO:0000256" key="4">
    <source>
        <dbReference type="ARBA" id="ARBA00023136"/>
    </source>
</evidence>
<evidence type="ECO:0000313" key="8">
    <source>
        <dbReference type="Proteomes" id="UP000002654"/>
    </source>
</evidence>
<keyword evidence="8" id="KW-1185">Reference proteome</keyword>
<dbReference type="Proteomes" id="UP000002654">
    <property type="component" value="Chromosome"/>
</dbReference>
<feature type="transmembrane region" description="Helical" evidence="5">
    <location>
        <begin position="169"/>
        <end position="189"/>
    </location>
</feature>
<keyword evidence="2 5" id="KW-0812">Transmembrane</keyword>
<reference evidence="7 8" key="1">
    <citation type="journal article" date="2011" name="PLoS ONE">
        <title>The complete genome sequence of Thermoproteus tenax: a physiologically versatile member of the Crenarchaeota.</title>
        <authorList>
            <person name="Siebers B."/>
            <person name="Zaparty M."/>
            <person name="Raddatz G."/>
            <person name="Tjaden B."/>
            <person name="Albers S.V."/>
            <person name="Bell S.D."/>
            <person name="Blombach F."/>
            <person name="Kletzin A."/>
            <person name="Kyrpides N."/>
            <person name="Lanz C."/>
            <person name="Plagens A."/>
            <person name="Rampp M."/>
            <person name="Rosinus A."/>
            <person name="von Jan M."/>
            <person name="Makarova K.S."/>
            <person name="Klenk H.P."/>
            <person name="Schuster S.C."/>
            <person name="Hensel R."/>
        </authorList>
    </citation>
    <scope>NUCLEOTIDE SEQUENCE [LARGE SCALE GENOMIC DNA]</scope>
    <source>
        <strain evidence="8">ATCC 35583 / DSM 2078 / JCM 9277 / NBRC 100435 / Kra 1</strain>
    </source>
</reference>
<dbReference type="AlphaFoldDB" id="G4RMV1"/>
<comment type="subcellular location">
    <subcellularLocation>
        <location evidence="1">Membrane</location>
        <topology evidence="1">Multi-pass membrane protein</topology>
    </subcellularLocation>
</comment>
<dbReference type="eggNOG" id="arCOG00144">
    <property type="taxonomic scope" value="Archaea"/>
</dbReference>
<dbReference type="STRING" id="768679.TTX_0216"/>
<gene>
    <name evidence="7" type="ordered locus">TTX_0216</name>
</gene>
<feature type="transmembrane region" description="Helical" evidence="5">
    <location>
        <begin position="12"/>
        <end position="32"/>
    </location>
</feature>
<feature type="transmembrane region" description="Helical" evidence="5">
    <location>
        <begin position="301"/>
        <end position="325"/>
    </location>
</feature>
<dbReference type="InterPro" id="IPR011701">
    <property type="entry name" value="MFS"/>
</dbReference>
<accession>G4RMV1</accession>
<dbReference type="PROSITE" id="PS50850">
    <property type="entry name" value="MFS"/>
    <property type="match status" value="1"/>
</dbReference>
<dbReference type="PaxDb" id="768679-TTX_0216"/>
<evidence type="ECO:0000259" key="6">
    <source>
        <dbReference type="PROSITE" id="PS50850"/>
    </source>
</evidence>
<evidence type="ECO:0000256" key="5">
    <source>
        <dbReference type="SAM" id="Phobius"/>
    </source>
</evidence>
<feature type="domain" description="Major facilitator superfamily (MFS) profile" evidence="6">
    <location>
        <begin position="16"/>
        <end position="472"/>
    </location>
</feature>